<reference evidence="2" key="1">
    <citation type="submission" date="2021-01" db="EMBL/GenBank/DDBJ databases">
        <title>Whole genome shotgun sequence of Sinosporangium siamense NBRC 109515.</title>
        <authorList>
            <person name="Komaki H."/>
            <person name="Tamura T."/>
        </authorList>
    </citation>
    <scope>NUCLEOTIDE SEQUENCE</scope>
    <source>
        <strain evidence="2">NBRC 109515</strain>
    </source>
</reference>
<accession>A0A919V892</accession>
<comment type="caution">
    <text evidence="2">The sequence shown here is derived from an EMBL/GenBank/DDBJ whole genome shotgun (WGS) entry which is preliminary data.</text>
</comment>
<evidence type="ECO:0000313" key="3">
    <source>
        <dbReference type="Proteomes" id="UP000606172"/>
    </source>
</evidence>
<dbReference type="EMBL" id="BOOW01000028">
    <property type="protein sequence ID" value="GII94218.1"/>
    <property type="molecule type" value="Genomic_DNA"/>
</dbReference>
<feature type="region of interest" description="Disordered" evidence="1">
    <location>
        <begin position="79"/>
        <end position="103"/>
    </location>
</feature>
<dbReference type="Proteomes" id="UP000606172">
    <property type="component" value="Unassembled WGS sequence"/>
</dbReference>
<sequence>MSTIATIDFQLRAWQPSARQLRGWRLASGVWRLASGGEGIPVQVSPYPGEFQRASGRGAHGGPVRAGAVLFGEGVRVDKGRRPEHVPGPKVIRRNRGLPDGLT</sequence>
<protein>
    <submittedName>
        <fullName evidence="2">Uncharacterized protein</fullName>
    </submittedName>
</protein>
<dbReference type="AlphaFoldDB" id="A0A919V892"/>
<gene>
    <name evidence="2" type="ORF">Ssi02_44490</name>
</gene>
<proteinExistence type="predicted"/>
<evidence type="ECO:0000313" key="2">
    <source>
        <dbReference type="EMBL" id="GII94218.1"/>
    </source>
</evidence>
<keyword evidence="3" id="KW-1185">Reference proteome</keyword>
<evidence type="ECO:0000256" key="1">
    <source>
        <dbReference type="SAM" id="MobiDB-lite"/>
    </source>
</evidence>
<organism evidence="2 3">
    <name type="scientific">Sinosporangium siamense</name>
    <dbReference type="NCBI Taxonomy" id="1367973"/>
    <lineage>
        <taxon>Bacteria</taxon>
        <taxon>Bacillati</taxon>
        <taxon>Actinomycetota</taxon>
        <taxon>Actinomycetes</taxon>
        <taxon>Streptosporangiales</taxon>
        <taxon>Streptosporangiaceae</taxon>
        <taxon>Sinosporangium</taxon>
    </lineage>
</organism>
<name>A0A919V892_9ACTN</name>